<feature type="transmembrane region" description="Helical" evidence="9">
    <location>
        <begin position="35"/>
        <end position="53"/>
    </location>
</feature>
<proteinExistence type="predicted"/>
<feature type="transmembrane region" description="Helical" evidence="9">
    <location>
        <begin position="168"/>
        <end position="187"/>
    </location>
</feature>
<gene>
    <name evidence="10" type="ORF">I8J34_03605</name>
</gene>
<keyword evidence="4 9" id="KW-0812">Transmembrane</keyword>
<keyword evidence="11" id="KW-1185">Reference proteome</keyword>
<dbReference type="GO" id="GO:0005886">
    <property type="term" value="C:plasma membrane"/>
    <property type="evidence" value="ECO:0007669"/>
    <property type="project" value="UniProtKB-SubCell"/>
</dbReference>
<feature type="compositionally biased region" description="Acidic residues" evidence="8">
    <location>
        <begin position="1"/>
        <end position="11"/>
    </location>
</feature>
<accession>A0A944D7Z9</accession>
<keyword evidence="7 9" id="KW-0472">Membrane</keyword>
<dbReference type="GO" id="GO:0008233">
    <property type="term" value="F:peptidase activity"/>
    <property type="evidence" value="ECO:0007669"/>
    <property type="project" value="UniProtKB-KW"/>
</dbReference>
<name>A0A944D7Z9_DENI1</name>
<comment type="subcellular location">
    <subcellularLocation>
        <location evidence="1">Cell membrane</location>
        <topology evidence="1">Multi-pass membrane protein</topology>
    </subcellularLocation>
</comment>
<evidence type="ECO:0000256" key="3">
    <source>
        <dbReference type="ARBA" id="ARBA00022670"/>
    </source>
</evidence>
<evidence type="ECO:0000256" key="1">
    <source>
        <dbReference type="ARBA" id="ARBA00004651"/>
    </source>
</evidence>
<evidence type="ECO:0000256" key="9">
    <source>
        <dbReference type="SAM" id="Phobius"/>
    </source>
</evidence>
<keyword evidence="2" id="KW-1003">Cell membrane</keyword>
<feature type="region of interest" description="Disordered" evidence="8">
    <location>
        <begin position="1"/>
        <end position="25"/>
    </location>
</feature>
<feature type="transmembrane region" description="Helical" evidence="9">
    <location>
        <begin position="134"/>
        <end position="156"/>
    </location>
</feature>
<protein>
    <recommendedName>
        <fullName evidence="12">Exosortase/archaeosortase family protein</fullName>
    </recommendedName>
</protein>
<dbReference type="NCBIfam" id="TIGR04178">
    <property type="entry name" value="exo_archaeo"/>
    <property type="match status" value="1"/>
</dbReference>
<evidence type="ECO:0000256" key="2">
    <source>
        <dbReference type="ARBA" id="ARBA00022475"/>
    </source>
</evidence>
<reference evidence="11" key="1">
    <citation type="journal article" date="2022" name="ISME J.">
        <title>Genetic and phylogenetic analysis of dissimilatory iodate-reducing bacteria identifies potential niches across the world's oceans.</title>
        <authorList>
            <person name="Reyes-Umana V."/>
            <person name="Henning Z."/>
            <person name="Lee K."/>
            <person name="Barnum T.P."/>
            <person name="Coates J.D."/>
        </authorList>
    </citation>
    <scope>NUCLEOTIDE SEQUENCE [LARGE SCALE GENOMIC DNA]</scope>
    <source>
        <strain evidence="11">IR12</strain>
    </source>
</reference>
<evidence type="ECO:0000256" key="4">
    <source>
        <dbReference type="ARBA" id="ARBA00022692"/>
    </source>
</evidence>
<dbReference type="RefSeq" id="WP_214360004.1">
    <property type="nucleotide sequence ID" value="NZ_JAEKFT010000003.1"/>
</dbReference>
<keyword evidence="3" id="KW-0645">Protease</keyword>
<dbReference type="GO" id="GO:0006508">
    <property type="term" value="P:proteolysis"/>
    <property type="evidence" value="ECO:0007669"/>
    <property type="project" value="UniProtKB-KW"/>
</dbReference>
<evidence type="ECO:0000256" key="8">
    <source>
        <dbReference type="SAM" id="MobiDB-lite"/>
    </source>
</evidence>
<dbReference type="EMBL" id="JAEKFT010000003">
    <property type="protein sequence ID" value="MBT0960252.1"/>
    <property type="molecule type" value="Genomic_DNA"/>
</dbReference>
<dbReference type="Proteomes" id="UP000694660">
    <property type="component" value="Unassembled WGS sequence"/>
</dbReference>
<evidence type="ECO:0008006" key="12">
    <source>
        <dbReference type="Google" id="ProtNLM"/>
    </source>
</evidence>
<comment type="caution">
    <text evidence="10">The sequence shown here is derived from an EMBL/GenBank/DDBJ whole genome shotgun (WGS) entry which is preliminary data.</text>
</comment>
<evidence type="ECO:0000313" key="11">
    <source>
        <dbReference type="Proteomes" id="UP000694660"/>
    </source>
</evidence>
<sequence length="195" mass="21487">MFPFTEDDELMEQASANPEVRSADRKRDIPPARPLWQVLVIFVLVFALAQFAWREARGGAVERLVVHTATVTPAVAAVNFITPQADARAEGARIKAAGGGLNILNGCEGTEVMFLLIAAFVAVRMRWRARAAGLALGLGLVFVLNQGRILALFYAFRSNRELFDLLHTTILPVVLVALVALYFYAFLHGRRPRLA</sequence>
<keyword evidence="6 9" id="KW-1133">Transmembrane helix</keyword>
<evidence type="ECO:0000256" key="5">
    <source>
        <dbReference type="ARBA" id="ARBA00022801"/>
    </source>
</evidence>
<organism evidence="10 11">
    <name type="scientific">Denitromonas iodatirespirans</name>
    <dbReference type="NCBI Taxonomy" id="2795389"/>
    <lineage>
        <taxon>Bacteria</taxon>
        <taxon>Pseudomonadati</taxon>
        <taxon>Pseudomonadota</taxon>
        <taxon>Betaproteobacteria</taxon>
        <taxon>Rhodocyclales</taxon>
        <taxon>Zoogloeaceae</taxon>
        <taxon>Denitromonas</taxon>
    </lineage>
</organism>
<keyword evidence="5" id="KW-0378">Hydrolase</keyword>
<dbReference type="InterPro" id="IPR026392">
    <property type="entry name" value="Exo/Archaeosortase_dom"/>
</dbReference>
<evidence type="ECO:0000256" key="7">
    <source>
        <dbReference type="ARBA" id="ARBA00023136"/>
    </source>
</evidence>
<evidence type="ECO:0000313" key="10">
    <source>
        <dbReference type="EMBL" id="MBT0960252.1"/>
    </source>
</evidence>
<evidence type="ECO:0000256" key="6">
    <source>
        <dbReference type="ARBA" id="ARBA00022989"/>
    </source>
</evidence>
<dbReference type="AlphaFoldDB" id="A0A944D7Z9"/>